<dbReference type="EMBL" id="CAOS01000009">
    <property type="protein sequence ID" value="CCO08183.1"/>
    <property type="molecule type" value="Genomic_DNA"/>
</dbReference>
<feature type="transmembrane region" description="Helical" evidence="5">
    <location>
        <begin position="90"/>
        <end position="111"/>
    </location>
</feature>
<feature type="transmembrane region" description="Helical" evidence="5">
    <location>
        <begin position="60"/>
        <end position="78"/>
    </location>
</feature>
<evidence type="ECO:0000256" key="5">
    <source>
        <dbReference type="SAM" id="Phobius"/>
    </source>
</evidence>
<accession>K8E9E8</accession>
<comment type="subcellular location">
    <subcellularLocation>
        <location evidence="1">Membrane</location>
        <topology evidence="1">Multi-pass membrane protein</topology>
    </subcellularLocation>
</comment>
<dbReference type="InterPro" id="IPR010540">
    <property type="entry name" value="CmpB_TMEM229"/>
</dbReference>
<evidence type="ECO:0000313" key="6">
    <source>
        <dbReference type="EMBL" id="CCO08183.1"/>
    </source>
</evidence>
<evidence type="ECO:0000256" key="2">
    <source>
        <dbReference type="ARBA" id="ARBA00022692"/>
    </source>
</evidence>
<feature type="transmembrane region" description="Helical" evidence="5">
    <location>
        <begin position="33"/>
        <end position="54"/>
    </location>
</feature>
<keyword evidence="4 5" id="KW-0472">Membrane</keyword>
<dbReference type="AlphaFoldDB" id="K8E9E8"/>
<evidence type="ECO:0000256" key="4">
    <source>
        <dbReference type="ARBA" id="ARBA00023136"/>
    </source>
</evidence>
<reference evidence="6 7" key="1">
    <citation type="journal article" date="2013" name="Genome Announc.">
        <title>Genome Sequence of the Sulfate-Reducing Bacterium Desulfotomaculum hydrothermale Lam5(T).</title>
        <authorList>
            <person name="Amin O."/>
            <person name="Fardeau M.L."/>
            <person name="Valette O."/>
            <person name="Hirschler-Rea A."/>
            <person name="Barbe V."/>
            <person name="Medigue C."/>
            <person name="Vacherie B."/>
            <person name="Ollivier B."/>
            <person name="Bertin P.N."/>
            <person name="Dolla A."/>
        </authorList>
    </citation>
    <scope>NUCLEOTIDE SEQUENCE [LARGE SCALE GENOMIC DNA]</scope>
    <source>
        <strain evidence="7">Lam5 / DSM 18033</strain>
    </source>
</reference>
<comment type="caution">
    <text evidence="6">The sequence shown here is derived from an EMBL/GenBank/DDBJ whole genome shotgun (WGS) entry which is preliminary data.</text>
</comment>
<dbReference type="PANTHER" id="PTHR31746">
    <property type="entry name" value="TRANSMEMBRANE PROTEIN 229 FAMILY MEMBER"/>
    <property type="match status" value="1"/>
</dbReference>
<dbReference type="eggNOG" id="COG4905">
    <property type="taxonomic scope" value="Bacteria"/>
</dbReference>
<protein>
    <recommendedName>
        <fullName evidence="8">ABC-transporter type IV</fullName>
    </recommendedName>
</protein>
<keyword evidence="2 5" id="KW-0812">Transmembrane</keyword>
<sequence length="164" mass="18832">MSTPGYTPVIYLAPLRHIPAVNANNNSMIMKRFLIYGMLGWSMEVLWTGFLSALAGDWRLTSTTYLWMFPIYGLAVLLEPLHHNIRSLPWWLRGCIWVAAIWLIEAGSGFVIKTITGKIPWDYTGQSPWQIAGLIRLDMAPLWFIVGFLFERLHDFLVHKVALQ</sequence>
<keyword evidence="3 5" id="KW-1133">Transmembrane helix</keyword>
<gene>
    <name evidence="6" type="ORF">DESHY_20052</name>
</gene>
<evidence type="ECO:0000256" key="3">
    <source>
        <dbReference type="ARBA" id="ARBA00022989"/>
    </source>
</evidence>
<feature type="transmembrane region" description="Helical" evidence="5">
    <location>
        <begin position="131"/>
        <end position="150"/>
    </location>
</feature>
<dbReference type="PANTHER" id="PTHR31746:SF2">
    <property type="entry name" value="TRANSMEMBRANE PROTEIN 229A"/>
    <property type="match status" value="1"/>
</dbReference>
<dbReference type="Proteomes" id="UP000009315">
    <property type="component" value="Unassembled WGS sequence"/>
</dbReference>
<keyword evidence="7" id="KW-1185">Reference proteome</keyword>
<dbReference type="STRING" id="1121428.DESHY_20052"/>
<proteinExistence type="predicted"/>
<evidence type="ECO:0008006" key="8">
    <source>
        <dbReference type="Google" id="ProtNLM"/>
    </source>
</evidence>
<evidence type="ECO:0000313" key="7">
    <source>
        <dbReference type="Proteomes" id="UP000009315"/>
    </source>
</evidence>
<dbReference type="Pfam" id="PF06541">
    <property type="entry name" value="ABC_trans_CmpB"/>
    <property type="match status" value="1"/>
</dbReference>
<organism evidence="6 7">
    <name type="scientific">Desulforamulus hydrothermalis Lam5 = DSM 18033</name>
    <dbReference type="NCBI Taxonomy" id="1121428"/>
    <lineage>
        <taxon>Bacteria</taxon>
        <taxon>Bacillati</taxon>
        <taxon>Bacillota</taxon>
        <taxon>Clostridia</taxon>
        <taxon>Eubacteriales</taxon>
        <taxon>Peptococcaceae</taxon>
        <taxon>Desulforamulus</taxon>
    </lineage>
</organism>
<evidence type="ECO:0000256" key="1">
    <source>
        <dbReference type="ARBA" id="ARBA00004141"/>
    </source>
</evidence>
<dbReference type="GO" id="GO:0016020">
    <property type="term" value="C:membrane"/>
    <property type="evidence" value="ECO:0007669"/>
    <property type="project" value="UniProtKB-SubCell"/>
</dbReference>
<name>K8E9E8_9FIRM</name>